<evidence type="ECO:0000313" key="2">
    <source>
        <dbReference type="Proteomes" id="UP000008633"/>
    </source>
</evidence>
<dbReference type="Proteomes" id="UP000008633">
    <property type="component" value="Chromosome"/>
</dbReference>
<dbReference type="HOGENOM" id="CLU_1904537_0_0_7"/>
<protein>
    <submittedName>
        <fullName evidence="1">Uncharacterized protein</fullName>
    </submittedName>
</protein>
<dbReference type="EMBL" id="CP002452">
    <property type="protein sequence ID" value="ADV45322.1"/>
    <property type="molecule type" value="Genomic_DNA"/>
</dbReference>
<gene>
    <name evidence="1" type="ordered locus">Nitsa_0049</name>
</gene>
<name>E6WY74_NITSE</name>
<evidence type="ECO:0000313" key="1">
    <source>
        <dbReference type="EMBL" id="ADV45322.1"/>
    </source>
</evidence>
<dbReference type="AlphaFoldDB" id="E6WY74"/>
<dbReference type="KEGG" id="nsa:Nitsa_0049"/>
<reference evidence="1 2" key="1">
    <citation type="journal article" date="2011" name="Stand. Genomic Sci.">
        <title>Complete genome sequence of Nitratifractor salsuginis type strain (E9I37-1).</title>
        <authorList>
            <person name="Anderson I."/>
            <person name="Sikorski J."/>
            <person name="Zeytun A."/>
            <person name="Nolan M."/>
            <person name="Lapidus A."/>
            <person name="Lucas S."/>
            <person name="Hammon N."/>
            <person name="Deshpande S."/>
            <person name="Cheng J.F."/>
            <person name="Tapia R."/>
            <person name="Han C."/>
            <person name="Goodwin L."/>
            <person name="Pitluck S."/>
            <person name="Liolios K."/>
            <person name="Pagani I."/>
            <person name="Ivanova N."/>
            <person name="Huntemann M."/>
            <person name="Mavromatis K."/>
            <person name="Ovchinikova G."/>
            <person name="Pati A."/>
            <person name="Chen A."/>
            <person name="Palaniappan K."/>
            <person name="Land M."/>
            <person name="Hauser L."/>
            <person name="Brambilla E.M."/>
            <person name="Ngatchou-Djao O.D."/>
            <person name="Rohde M."/>
            <person name="Tindall B.J."/>
            <person name="Goker M."/>
            <person name="Detter J.C."/>
            <person name="Woyke T."/>
            <person name="Bristow J."/>
            <person name="Eisen J.A."/>
            <person name="Markowitz V."/>
            <person name="Hugenholtz P."/>
            <person name="Klenk H.P."/>
            <person name="Kyrpides N.C."/>
        </authorList>
    </citation>
    <scope>NUCLEOTIDE SEQUENCE [LARGE SCALE GENOMIC DNA]</scope>
    <source>
        <strain evidence="2">DSM 16511 / JCM 12458 / E9I37-1</strain>
    </source>
</reference>
<dbReference type="eggNOG" id="ENOG5031B0R">
    <property type="taxonomic scope" value="Bacteria"/>
</dbReference>
<proteinExistence type="predicted"/>
<dbReference type="OrthoDB" id="5372890at2"/>
<sequence length="133" mass="15284">MMRFQTRELLLGGALLLALAAFFYRQSAARDYRALQTETKTTLAEIREVSDLKHLWSSKGIRAKLNRLKSVVPASSFTLFSVDRHKAHLKAEKLDGPHLNRLISRIGSLPVEILSLKVQRRGEQYTMECRCKW</sequence>
<dbReference type="STRING" id="749222.Nitsa_0049"/>
<reference evidence="2" key="2">
    <citation type="submission" date="2011-01" db="EMBL/GenBank/DDBJ databases">
        <title>The complete genome of Nitratifractor salsuginis DSM 16511.</title>
        <authorList>
            <consortium name="US DOE Joint Genome Institute (JGI-PGF)"/>
            <person name="Lucas S."/>
            <person name="Copeland A."/>
            <person name="Lapidus A."/>
            <person name="Bruce D."/>
            <person name="Goodwin L."/>
            <person name="Pitluck S."/>
            <person name="Kyrpides N."/>
            <person name="Mavromatis K."/>
            <person name="Ivanova N."/>
            <person name="Mikhailova N."/>
            <person name="Zeytun A."/>
            <person name="Detter J.C."/>
            <person name="Tapia R."/>
            <person name="Han C."/>
            <person name="Land M."/>
            <person name="Hauser L."/>
            <person name="Markowitz V."/>
            <person name="Cheng J.-F."/>
            <person name="Hugenholtz P."/>
            <person name="Woyke T."/>
            <person name="Wu D."/>
            <person name="Tindall B."/>
            <person name="Schuetze A."/>
            <person name="Brambilla E."/>
            <person name="Klenk H.-P."/>
            <person name="Eisen J.A."/>
        </authorList>
    </citation>
    <scope>NUCLEOTIDE SEQUENCE [LARGE SCALE GENOMIC DNA]</scope>
    <source>
        <strain evidence="2">DSM 16511 / JCM 12458 / E9I37-1</strain>
    </source>
</reference>
<keyword evidence="2" id="KW-1185">Reference proteome</keyword>
<dbReference type="RefSeq" id="WP_013553019.1">
    <property type="nucleotide sequence ID" value="NC_014935.1"/>
</dbReference>
<organism evidence="1 2">
    <name type="scientific">Nitratifractor salsuginis (strain DSM 16511 / JCM 12458 / E9I37-1)</name>
    <dbReference type="NCBI Taxonomy" id="749222"/>
    <lineage>
        <taxon>Bacteria</taxon>
        <taxon>Pseudomonadati</taxon>
        <taxon>Campylobacterota</taxon>
        <taxon>Epsilonproteobacteria</taxon>
        <taxon>Campylobacterales</taxon>
        <taxon>Sulfurovaceae</taxon>
        <taxon>Nitratifractor</taxon>
    </lineage>
</organism>
<accession>E6WY74</accession>